<accession>A0A1B2ECV7</accession>
<sequence>MAGFRSIPGSGYGSAYIDGLIAGGAVWDMSTGPLSVFFGHRFNRSQWDDLHGPSKRDPYYNLPYVTGEDGSNQLLAFSWDTRPAAPVMNALEHASQIANINLSGDSRFYVEDVPNANLVVWSLDMPNWTGGAIWASADSPQESFAAGRDQSWLYLNTFDYGAWEVPHKGGMGYTMMLNLLGSALGLEQAHNAFPGVTSAADPGPLGLNQVPFTVMTANWRHDGFGHPEGDWGSMKSFGAFDIAALQKIYGANMATATGNNVYTLPTWNFWNGVWGTGDGTGWTCIWDAGGVDTISGQGSTKSVTIDLRAATLATGDPNAGGYLSRQTDVAGGFTIANGVVIENAIGGNGNDTLIGNSAANRLEGGAGDDIYHIDSPNDVVVDTSGNDTVYSTFNFSAPGIENVFVNGVKVVSGGVVTGNGFNPIKGTAGKNTLVGKDTNDKLYGGLGNDTLTGKGGIDIFVFDTKPNKSTNRDKITDFSVRDDTIWLDNKIFKKLGSKGSESNPATLKASFFKISDKAKDRDDYLIYNKKTGVLSYDADGSGKGQAVEFAVLKKNLLLKYDDFAVI</sequence>
<evidence type="ECO:0000256" key="3">
    <source>
        <dbReference type="ARBA" id="ARBA00022525"/>
    </source>
</evidence>
<dbReference type="Pfam" id="PF00353">
    <property type="entry name" value="HemolysinCabind"/>
    <property type="match status" value="2"/>
</dbReference>
<dbReference type="Pfam" id="PF08548">
    <property type="entry name" value="Peptidase_M10_C"/>
    <property type="match status" value="1"/>
</dbReference>
<dbReference type="KEGG" id="moc:BB934_05735"/>
<feature type="domain" description="Peptidase M10 serralysin C-terminal" evidence="5">
    <location>
        <begin position="251"/>
        <end position="488"/>
    </location>
</feature>
<proteinExistence type="predicted"/>
<dbReference type="InterPro" id="IPR011049">
    <property type="entry name" value="Serralysin-like_metalloprot_C"/>
</dbReference>
<dbReference type="InterPro" id="IPR013858">
    <property type="entry name" value="Peptidase_M10B_C"/>
</dbReference>
<dbReference type="PRINTS" id="PR00313">
    <property type="entry name" value="CABNDNGRPT"/>
</dbReference>
<dbReference type="GO" id="GO:0005509">
    <property type="term" value="F:calcium ion binding"/>
    <property type="evidence" value="ECO:0007669"/>
    <property type="project" value="InterPro"/>
</dbReference>
<dbReference type="GO" id="GO:0008237">
    <property type="term" value="F:metallopeptidase activity"/>
    <property type="evidence" value="ECO:0007669"/>
    <property type="project" value="InterPro"/>
</dbReference>
<dbReference type="Gene3D" id="2.150.10.10">
    <property type="entry name" value="Serralysin-like metalloprotease, C-terminal"/>
    <property type="match status" value="2"/>
</dbReference>
<evidence type="ECO:0000256" key="2">
    <source>
        <dbReference type="ARBA" id="ARBA00004613"/>
    </source>
</evidence>
<keyword evidence="4" id="KW-0677">Repeat</keyword>
<protein>
    <recommendedName>
        <fullName evidence="5">Peptidase M10 serralysin C-terminal domain-containing protein</fullName>
    </recommendedName>
</protein>
<dbReference type="EMBL" id="CP016616">
    <property type="protein sequence ID" value="ANY77798.1"/>
    <property type="molecule type" value="Genomic_DNA"/>
</dbReference>
<comment type="cofactor">
    <cofactor evidence="1">
        <name>Ca(2+)</name>
        <dbReference type="ChEBI" id="CHEBI:29108"/>
    </cofactor>
</comment>
<dbReference type="SUPFAM" id="SSF51120">
    <property type="entry name" value="beta-Roll"/>
    <property type="match status" value="2"/>
</dbReference>
<gene>
    <name evidence="6" type="ORF">BB934_05735</name>
</gene>
<dbReference type="Gene3D" id="3.40.390.10">
    <property type="entry name" value="Collagenase (Catalytic Domain)"/>
    <property type="match status" value="1"/>
</dbReference>
<evidence type="ECO:0000259" key="5">
    <source>
        <dbReference type="Pfam" id="PF08548"/>
    </source>
</evidence>
<evidence type="ECO:0000256" key="4">
    <source>
        <dbReference type="ARBA" id="ARBA00022737"/>
    </source>
</evidence>
<keyword evidence="3" id="KW-0964">Secreted</keyword>
<dbReference type="InterPro" id="IPR001343">
    <property type="entry name" value="Hemolysn_Ca-bd"/>
</dbReference>
<reference evidence="6" key="1">
    <citation type="submission" date="2016-07" db="EMBL/GenBank/DDBJ databases">
        <title>Microvirga ossetica sp. nov. a new species of rhizobia isolated from root nodules of the legume species Vicia alpestris Steven originated from North Ossetia region in the Caucasus.</title>
        <authorList>
            <person name="Safronova V.I."/>
            <person name="Kuznetsova I.G."/>
            <person name="Sazanova A.L."/>
            <person name="Belimov A."/>
            <person name="Andronov E."/>
            <person name="Osledkin Y.S."/>
            <person name="Onishchuk O.P."/>
            <person name="Kurchak O.N."/>
            <person name="Shaposhnikov A.I."/>
            <person name="Willems A."/>
            <person name="Tikhonovich I.A."/>
        </authorList>
    </citation>
    <scope>NUCLEOTIDE SEQUENCE [LARGE SCALE GENOMIC DNA]</scope>
    <source>
        <strain evidence="6">V5/3M</strain>
    </source>
</reference>
<dbReference type="GO" id="GO:0005615">
    <property type="term" value="C:extracellular space"/>
    <property type="evidence" value="ECO:0007669"/>
    <property type="project" value="InterPro"/>
</dbReference>
<name>A0A1B2ECV7_9HYPH</name>
<evidence type="ECO:0000256" key="1">
    <source>
        <dbReference type="ARBA" id="ARBA00001913"/>
    </source>
</evidence>
<organism evidence="6">
    <name type="scientific">Microvirga ossetica</name>
    <dbReference type="NCBI Taxonomy" id="1882682"/>
    <lineage>
        <taxon>Bacteria</taxon>
        <taxon>Pseudomonadati</taxon>
        <taxon>Pseudomonadota</taxon>
        <taxon>Alphaproteobacteria</taxon>
        <taxon>Hyphomicrobiales</taxon>
        <taxon>Methylobacteriaceae</taxon>
        <taxon>Microvirga</taxon>
    </lineage>
</organism>
<comment type="subcellular location">
    <subcellularLocation>
        <location evidence="2">Secreted</location>
    </subcellularLocation>
</comment>
<evidence type="ECO:0000313" key="6">
    <source>
        <dbReference type="EMBL" id="ANY77798.1"/>
    </source>
</evidence>
<dbReference type="AlphaFoldDB" id="A0A1B2ECV7"/>
<dbReference type="InterPro" id="IPR024079">
    <property type="entry name" value="MetalloPept_cat_dom_sf"/>
</dbReference>